<comment type="catalytic activity">
    <reaction evidence="11 13">
        <text>O-phospho-L-threonyl-[protein] + H2O = L-threonyl-[protein] + phosphate</text>
        <dbReference type="Rhea" id="RHEA:47004"/>
        <dbReference type="Rhea" id="RHEA-COMP:11060"/>
        <dbReference type="Rhea" id="RHEA-COMP:11605"/>
        <dbReference type="ChEBI" id="CHEBI:15377"/>
        <dbReference type="ChEBI" id="CHEBI:30013"/>
        <dbReference type="ChEBI" id="CHEBI:43474"/>
        <dbReference type="ChEBI" id="CHEBI:61977"/>
        <dbReference type="EC" id="3.1.3.16"/>
    </reaction>
</comment>
<name>E4YQT9_OIKDI</name>
<keyword evidence="4 13" id="KW-0863">Zinc-finger</keyword>
<reference evidence="16" key="1">
    <citation type="journal article" date="2010" name="Science">
        <title>Plasticity of animal genome architecture unmasked by rapid evolution of a pelagic tunicate.</title>
        <authorList>
            <person name="Denoeud F."/>
            <person name="Henriet S."/>
            <person name="Mungpakdee S."/>
            <person name="Aury J.M."/>
            <person name="Da Silva C."/>
            <person name="Brinkmann H."/>
            <person name="Mikhaleva J."/>
            <person name="Olsen L.C."/>
            <person name="Jubin C."/>
            <person name="Canestro C."/>
            <person name="Bouquet J.M."/>
            <person name="Danks G."/>
            <person name="Poulain J."/>
            <person name="Campsteijn C."/>
            <person name="Adamski M."/>
            <person name="Cross I."/>
            <person name="Yadetie F."/>
            <person name="Muffato M."/>
            <person name="Louis A."/>
            <person name="Butcher S."/>
            <person name="Tsagkogeorga G."/>
            <person name="Konrad A."/>
            <person name="Singh S."/>
            <person name="Jensen M.F."/>
            <person name="Cong E.H."/>
            <person name="Eikeseth-Otteraa H."/>
            <person name="Noel B."/>
            <person name="Anthouard V."/>
            <person name="Porcel B.M."/>
            <person name="Kachouri-Lafond R."/>
            <person name="Nishino A."/>
            <person name="Ugolini M."/>
            <person name="Chourrout P."/>
            <person name="Nishida H."/>
            <person name="Aasland R."/>
            <person name="Huzurbazar S."/>
            <person name="Westhof E."/>
            <person name="Delsuc F."/>
            <person name="Lehrach H."/>
            <person name="Reinhardt R."/>
            <person name="Weissenbach J."/>
            <person name="Roy S.W."/>
            <person name="Artiguenave F."/>
            <person name="Postlethwait J.H."/>
            <person name="Manak J.R."/>
            <person name="Thompson E.M."/>
            <person name="Jaillon O."/>
            <person name="Du Pasquier L."/>
            <person name="Boudinot P."/>
            <person name="Liberles D.A."/>
            <person name="Volff J.N."/>
            <person name="Philippe H."/>
            <person name="Lenhard B."/>
            <person name="Roest Crollius H."/>
            <person name="Wincker P."/>
            <person name="Chourrout D."/>
        </authorList>
    </citation>
    <scope>NUCLEOTIDE SEQUENCE [LARGE SCALE GENOMIC DNA]</scope>
</reference>
<protein>
    <recommendedName>
        <fullName evidence="13">RNA polymerase II subunit B1 CTD phosphatase RPAP2 homolog</fullName>
        <ecNumber evidence="13">3.1.3.16</ecNumber>
    </recommendedName>
</protein>
<evidence type="ECO:0000256" key="8">
    <source>
        <dbReference type="ARBA" id="ARBA00023242"/>
    </source>
</evidence>
<evidence type="ECO:0000256" key="1">
    <source>
        <dbReference type="ARBA" id="ARBA00004123"/>
    </source>
</evidence>
<evidence type="ECO:0000256" key="11">
    <source>
        <dbReference type="ARBA" id="ARBA00048336"/>
    </source>
</evidence>
<dbReference type="GO" id="GO:0005634">
    <property type="term" value="C:nucleus"/>
    <property type="evidence" value="ECO:0007669"/>
    <property type="project" value="UniProtKB-SubCell"/>
</dbReference>
<evidence type="ECO:0000259" key="15">
    <source>
        <dbReference type="PROSITE" id="PS51479"/>
    </source>
</evidence>
<dbReference type="InterPro" id="IPR007308">
    <property type="entry name" value="Rtr1/RPAP2_dom"/>
</dbReference>
<dbReference type="AlphaFoldDB" id="E4YQT9"/>
<dbReference type="GO" id="GO:0008420">
    <property type="term" value="F:RNA polymerase II CTD heptapeptide repeat phosphatase activity"/>
    <property type="evidence" value="ECO:0007669"/>
    <property type="project" value="UniProtKB-UniRule"/>
</dbReference>
<keyword evidence="7 13" id="KW-0904">Protein phosphatase</keyword>
<evidence type="ECO:0000313" key="16">
    <source>
        <dbReference type="EMBL" id="CBY37834.1"/>
    </source>
</evidence>
<comment type="subcellular location">
    <subcellularLocation>
        <location evidence="1 13">Nucleus</location>
    </subcellularLocation>
</comment>
<evidence type="ECO:0000256" key="12">
    <source>
        <dbReference type="PROSITE-ProRule" id="PRU00812"/>
    </source>
</evidence>
<evidence type="ECO:0000256" key="10">
    <source>
        <dbReference type="ARBA" id="ARBA00047761"/>
    </source>
</evidence>
<proteinExistence type="inferred from homology"/>
<dbReference type="PANTHER" id="PTHR14732">
    <property type="entry name" value="RNA POLYMERASE II SUBUNIT B1 CTD PHOSPHATASE RPAP2-RELATED"/>
    <property type="match status" value="1"/>
</dbReference>
<dbReference type="PANTHER" id="PTHR14732:SF0">
    <property type="entry name" value="RNA POLYMERASE II SUBUNIT B1 CTD PHOSPHATASE RPAP2-RELATED"/>
    <property type="match status" value="1"/>
</dbReference>
<comment type="catalytic activity">
    <reaction evidence="10 13">
        <text>O-phospho-L-seryl-[protein] + H2O = L-seryl-[protein] + phosphate</text>
        <dbReference type="Rhea" id="RHEA:20629"/>
        <dbReference type="Rhea" id="RHEA-COMP:9863"/>
        <dbReference type="Rhea" id="RHEA-COMP:11604"/>
        <dbReference type="ChEBI" id="CHEBI:15377"/>
        <dbReference type="ChEBI" id="CHEBI:29999"/>
        <dbReference type="ChEBI" id="CHEBI:43474"/>
        <dbReference type="ChEBI" id="CHEBI:83421"/>
        <dbReference type="EC" id="3.1.3.16"/>
    </reaction>
</comment>
<dbReference type="EC" id="3.1.3.16" evidence="13"/>
<evidence type="ECO:0000256" key="9">
    <source>
        <dbReference type="ARBA" id="ARBA00045547"/>
    </source>
</evidence>
<dbReference type="EMBL" id="FN655070">
    <property type="protein sequence ID" value="CBY37834.1"/>
    <property type="molecule type" value="Genomic_DNA"/>
</dbReference>
<organism evidence="16">
    <name type="scientific">Oikopleura dioica</name>
    <name type="common">Tunicate</name>
    <dbReference type="NCBI Taxonomy" id="34765"/>
    <lineage>
        <taxon>Eukaryota</taxon>
        <taxon>Metazoa</taxon>
        <taxon>Chordata</taxon>
        <taxon>Tunicata</taxon>
        <taxon>Appendicularia</taxon>
        <taxon>Copelata</taxon>
        <taxon>Oikopleuridae</taxon>
        <taxon>Oikopleura</taxon>
    </lineage>
</organism>
<evidence type="ECO:0000256" key="4">
    <source>
        <dbReference type="ARBA" id="ARBA00022771"/>
    </source>
</evidence>
<evidence type="ECO:0000256" key="14">
    <source>
        <dbReference type="SAM" id="MobiDB-lite"/>
    </source>
</evidence>
<evidence type="ECO:0000256" key="5">
    <source>
        <dbReference type="ARBA" id="ARBA00022801"/>
    </source>
</evidence>
<comment type="function">
    <text evidence="13">Putative RNA polymerase II subunit B1 C-terminal domain (CTD) phosphatase involved in RNA polymerase II transcription regulation.</text>
</comment>
<evidence type="ECO:0000256" key="6">
    <source>
        <dbReference type="ARBA" id="ARBA00022833"/>
    </source>
</evidence>
<dbReference type="Pfam" id="PF04181">
    <property type="entry name" value="RPAP2_Rtr1"/>
    <property type="match status" value="1"/>
</dbReference>
<dbReference type="GO" id="GO:0043175">
    <property type="term" value="F:RNA polymerase core enzyme binding"/>
    <property type="evidence" value="ECO:0007669"/>
    <property type="project" value="UniProtKB-UniRule"/>
</dbReference>
<evidence type="ECO:0000256" key="2">
    <source>
        <dbReference type="ARBA" id="ARBA00005676"/>
    </source>
</evidence>
<dbReference type="InterPro" id="IPR038534">
    <property type="entry name" value="Rtr1/RPAP2_sf"/>
</dbReference>
<gene>
    <name evidence="16" type="ORF">GSOID_T00031321001</name>
</gene>
<evidence type="ECO:0000256" key="3">
    <source>
        <dbReference type="ARBA" id="ARBA00022723"/>
    </source>
</evidence>
<keyword evidence="6 13" id="KW-0862">Zinc</keyword>
<feature type="region of interest" description="Disordered" evidence="14">
    <location>
        <begin position="1"/>
        <end position="27"/>
    </location>
</feature>
<dbReference type="GO" id="GO:0005737">
    <property type="term" value="C:cytoplasm"/>
    <property type="evidence" value="ECO:0007669"/>
    <property type="project" value="TreeGrafter"/>
</dbReference>
<dbReference type="PROSITE" id="PS51479">
    <property type="entry name" value="ZF_RTR1"/>
    <property type="match status" value="1"/>
</dbReference>
<keyword evidence="8 13" id="KW-0539">Nucleus</keyword>
<comment type="similarity">
    <text evidence="2 12 13">Belongs to the RPAP2 family.</text>
</comment>
<evidence type="ECO:0000256" key="13">
    <source>
        <dbReference type="RuleBase" id="RU367080"/>
    </source>
</evidence>
<accession>E4YQT9</accession>
<dbReference type="Gene3D" id="1.25.40.820">
    <property type="match status" value="1"/>
</dbReference>
<feature type="non-terminal residue" evidence="16">
    <location>
        <position position="1"/>
    </location>
</feature>
<feature type="domain" description="RTR1-type" evidence="15">
    <location>
        <begin position="71"/>
        <end position="153"/>
    </location>
</feature>
<evidence type="ECO:0000256" key="7">
    <source>
        <dbReference type="ARBA" id="ARBA00022912"/>
    </source>
</evidence>
<feature type="compositionally biased region" description="Polar residues" evidence="14">
    <location>
        <begin position="1"/>
        <end position="10"/>
    </location>
</feature>
<dbReference type="Proteomes" id="UP000011014">
    <property type="component" value="Unassembled WGS sequence"/>
</dbReference>
<sequence length="448" mass="51644">QISNNRKISTAKNSEKKAEKRKKTPQGIKKIAAQRELFRQELLKHKESYRKTMNFVEKYSEGQFEVDEFLDDLRWIDPTFYQDIVEERSGNNVCGYALCGERVNTHSSKFRISCSFNKVFEVDERNKYCSDVCYRRSTFVVFQLDESPLWLRDEAKIKKDQIELLWDDIGLPGTEIVFENLECAEHVFGDEGGPKNTDDLLANVMEDLQIISGAVDDNFVKMKAKNVNKKRDVDLRSMYLKFLSKWLKSVRTFELSTYLGTGSAEEELDSDDEELPEAVKKFVPKSNRKKVIRENKQIPSFVELADEISRLRIHEYLNPKISESDKVSGASAIKSNVDVKQEQILVLIQRFKTVFLSEKFLANQMTFESVKEEIKHLLSKMKLSGELVAIRPGTEATLLLFLFLSLLALRDEKIAHALSNHKCEIDDSLRDKAGVVLDDIKLCVRNDL</sequence>
<dbReference type="GO" id="GO:0008270">
    <property type="term" value="F:zinc ion binding"/>
    <property type="evidence" value="ECO:0007669"/>
    <property type="project" value="UniProtKB-KW"/>
</dbReference>
<comment type="function">
    <text evidence="9">Protein phosphatase that displays CTD phosphatase activity and regulates transcription of snRNA genes. Recognizes and binds phosphorylated 'Ser-7' of the C-terminal heptapeptide repeat domain (CTD) of the largest RNA polymerase II subunit POLR2A, and mediates dephosphorylation of 'Ser-5' of the CTD, thereby promoting transcription of snRNA genes. Downstream of EIF2AK3/PERK, dephosphorylates ERN1, a sensor for the endoplasmic reticulum unfolded protein response (UPR), to abort failed ER-stress adaptation and trigger apoptosis.</text>
</comment>
<dbReference type="InterPro" id="IPR039693">
    <property type="entry name" value="Rtr1/RPAP2"/>
</dbReference>
<keyword evidence="5 13" id="KW-0378">Hydrolase</keyword>
<keyword evidence="3 13" id="KW-0479">Metal-binding</keyword>